<dbReference type="PANTHER" id="PTHR24177:SF475">
    <property type="entry name" value="ANKYRIN REPEAT-CONTAINING DOMAIN, PGG DOMAIN PROTEIN-RELATED"/>
    <property type="match status" value="1"/>
</dbReference>
<accession>A0AA38T1U0</accession>
<dbReference type="Pfam" id="PF12796">
    <property type="entry name" value="Ank_2"/>
    <property type="match status" value="1"/>
</dbReference>
<dbReference type="SUPFAM" id="SSF48403">
    <property type="entry name" value="Ankyrin repeat"/>
    <property type="match status" value="1"/>
</dbReference>
<feature type="repeat" description="ANK" evidence="1">
    <location>
        <begin position="177"/>
        <end position="199"/>
    </location>
</feature>
<dbReference type="Pfam" id="PF13962">
    <property type="entry name" value="PGG"/>
    <property type="match status" value="1"/>
</dbReference>
<keyword evidence="5" id="KW-1185">Reference proteome</keyword>
<feature type="transmembrane region" description="Helical" evidence="2">
    <location>
        <begin position="414"/>
        <end position="432"/>
    </location>
</feature>
<dbReference type="PROSITE" id="PS50088">
    <property type="entry name" value="ANK_REPEAT"/>
    <property type="match status" value="2"/>
</dbReference>
<dbReference type="InterPro" id="IPR036770">
    <property type="entry name" value="Ankyrin_rpt-contain_sf"/>
</dbReference>
<name>A0AA38T1U0_9ASTR</name>
<dbReference type="EMBL" id="JARYMX010000004">
    <property type="protein sequence ID" value="KAJ9552009.1"/>
    <property type="molecule type" value="Genomic_DNA"/>
</dbReference>
<dbReference type="Proteomes" id="UP001172457">
    <property type="component" value="Chromosome 4"/>
</dbReference>
<comment type="caution">
    <text evidence="4">The sequence shown here is derived from an EMBL/GenBank/DDBJ whole genome shotgun (WGS) entry which is preliminary data.</text>
</comment>
<keyword evidence="2" id="KW-1133">Transmembrane helix</keyword>
<evidence type="ECO:0000313" key="4">
    <source>
        <dbReference type="EMBL" id="KAJ9552009.1"/>
    </source>
</evidence>
<feature type="domain" description="PGG" evidence="3">
    <location>
        <begin position="640"/>
        <end position="753"/>
    </location>
</feature>
<proteinExistence type="predicted"/>
<sequence>MVDSSARIQDLKYLYASNVNVSNFVSIKLSGEPNYGVWKSQMLCLMETRKMRGIIDPKFDSPDATDAEIVKQYDSLLRGWIFGSLSEHVLRTVVNLESANDVWEKLQLTFDHENSSSQDSDSGKLEQITVTEIATVTEAENINNIPLRDATVEGRWWKVEAILRNAKQAATVAISDDGNTILHLAVELGHNDFVKKLLDFIDDGKQIEKPNTDGRTALHIAAIVGNTYAAELLVKKRKELLEISDKNACVPLLSAYCSMQLNTFVYLLEAADIKESICSSISPGVNLLITAIFTKQYDLALKMVKIYPDMATIDDQVLMAMARTFPSKLGFGEALIYPSLKKVHQEIVKISSSLFYSYELLYERAKDILWAIRRFRSIYHSWYFPEIGMILLGELLIIANSIQRLVNILEIRANNLPVAISAAMFYPIYKLIHLLVLVLFYPFFVLYFVVWKVLAFVVGPIKRIEKKKRDYKEAKKILNLVCEQINMSNVSDIHHRFYRRPIIQAACHGVFEVVDEILCRSPKAIGFTNRNGHGIIQLAIINRSEKIYNLIYHTVKRKDFYRTIMDSSNNNILHLAGRLAPSFVLSRTTGAALQLQRELQWRKEVEKLMLPTDLIKVNIDMETPEMVFTREHENLVKEGEKWMKTTAESSSITAALITTIVFAAAITVPGGSNQETGIPLLRKQIAFTIFAISDAISLFASTTALLVFLSILTTRFAEQDFLVSLPRRLIIAFLALFISTTAMMVAFCAILFLVFCDQRAWMMAPIGALACLPIMVIVTLQFPLVVELVLSTYFSIFCKQSYIDCCKSNLNNMQSFFDRLGIEHESR</sequence>
<keyword evidence="2" id="KW-0812">Transmembrane</keyword>
<dbReference type="AlphaFoldDB" id="A0AA38T1U0"/>
<gene>
    <name evidence="4" type="ORF">OSB04_016054</name>
</gene>
<dbReference type="Gene3D" id="1.25.40.20">
    <property type="entry name" value="Ankyrin repeat-containing domain"/>
    <property type="match status" value="1"/>
</dbReference>
<reference evidence="4" key="1">
    <citation type="submission" date="2023-03" db="EMBL/GenBank/DDBJ databases">
        <title>Chromosome-scale reference genome and RAD-based genetic map of yellow starthistle (Centaurea solstitialis) reveal putative structural variation and QTLs associated with invader traits.</title>
        <authorList>
            <person name="Reatini B."/>
            <person name="Cang F.A."/>
            <person name="Jiang Q."/>
            <person name="Mckibben M.T.W."/>
            <person name="Barker M.S."/>
            <person name="Rieseberg L.H."/>
            <person name="Dlugosch K.M."/>
        </authorList>
    </citation>
    <scope>NUCLEOTIDE SEQUENCE</scope>
    <source>
        <strain evidence="4">CAN-66</strain>
        <tissue evidence="4">Leaf</tissue>
    </source>
</reference>
<dbReference type="InterPro" id="IPR026961">
    <property type="entry name" value="PGG_dom"/>
</dbReference>
<protein>
    <recommendedName>
        <fullName evidence="3">PGG domain-containing protein</fullName>
    </recommendedName>
</protein>
<feature type="transmembrane region" description="Helical" evidence="2">
    <location>
        <begin position="684"/>
        <end position="709"/>
    </location>
</feature>
<evidence type="ECO:0000256" key="2">
    <source>
        <dbReference type="SAM" id="Phobius"/>
    </source>
</evidence>
<dbReference type="SMART" id="SM00248">
    <property type="entry name" value="ANK"/>
    <property type="match status" value="2"/>
</dbReference>
<feature type="repeat" description="ANK" evidence="1">
    <location>
        <begin position="213"/>
        <end position="245"/>
    </location>
</feature>
<feature type="transmembrane region" description="Helical" evidence="2">
    <location>
        <begin position="438"/>
        <end position="459"/>
    </location>
</feature>
<feature type="transmembrane region" description="Helical" evidence="2">
    <location>
        <begin position="729"/>
        <end position="755"/>
    </location>
</feature>
<feature type="transmembrane region" description="Helical" evidence="2">
    <location>
        <begin position="651"/>
        <end position="672"/>
    </location>
</feature>
<dbReference type="GO" id="GO:0016020">
    <property type="term" value="C:membrane"/>
    <property type="evidence" value="ECO:0007669"/>
    <property type="project" value="TreeGrafter"/>
</dbReference>
<evidence type="ECO:0000313" key="5">
    <source>
        <dbReference type="Proteomes" id="UP001172457"/>
    </source>
</evidence>
<dbReference type="PROSITE" id="PS50297">
    <property type="entry name" value="ANK_REP_REGION"/>
    <property type="match status" value="2"/>
</dbReference>
<keyword evidence="1" id="KW-0040">ANK repeat</keyword>
<evidence type="ECO:0000259" key="3">
    <source>
        <dbReference type="Pfam" id="PF13962"/>
    </source>
</evidence>
<feature type="transmembrane region" description="Helical" evidence="2">
    <location>
        <begin position="761"/>
        <end position="790"/>
    </location>
</feature>
<organism evidence="4 5">
    <name type="scientific">Centaurea solstitialis</name>
    <name type="common">yellow star-thistle</name>
    <dbReference type="NCBI Taxonomy" id="347529"/>
    <lineage>
        <taxon>Eukaryota</taxon>
        <taxon>Viridiplantae</taxon>
        <taxon>Streptophyta</taxon>
        <taxon>Embryophyta</taxon>
        <taxon>Tracheophyta</taxon>
        <taxon>Spermatophyta</taxon>
        <taxon>Magnoliopsida</taxon>
        <taxon>eudicotyledons</taxon>
        <taxon>Gunneridae</taxon>
        <taxon>Pentapetalae</taxon>
        <taxon>asterids</taxon>
        <taxon>campanulids</taxon>
        <taxon>Asterales</taxon>
        <taxon>Asteraceae</taxon>
        <taxon>Carduoideae</taxon>
        <taxon>Cardueae</taxon>
        <taxon>Centaureinae</taxon>
        <taxon>Centaurea</taxon>
    </lineage>
</organism>
<feature type="transmembrane region" description="Helical" evidence="2">
    <location>
        <begin position="382"/>
        <end position="402"/>
    </location>
</feature>
<keyword evidence="2" id="KW-0472">Membrane</keyword>
<dbReference type="InterPro" id="IPR002110">
    <property type="entry name" value="Ankyrin_rpt"/>
</dbReference>
<dbReference type="PANTHER" id="PTHR24177">
    <property type="entry name" value="CASKIN"/>
    <property type="match status" value="1"/>
</dbReference>
<evidence type="ECO:0000256" key="1">
    <source>
        <dbReference type="PROSITE-ProRule" id="PRU00023"/>
    </source>
</evidence>